<accession>A0A4Q5LGE4</accession>
<evidence type="ECO:0000313" key="2">
    <source>
        <dbReference type="Proteomes" id="UP000294155"/>
    </source>
</evidence>
<name>A0A4Q5LGE4_9BACT</name>
<proteinExistence type="predicted"/>
<dbReference type="AlphaFoldDB" id="A0A4Q5LGE4"/>
<organism evidence="1 2">
    <name type="scientific">Hymenobacter persicinus</name>
    <dbReference type="NCBI Taxonomy" id="2025506"/>
    <lineage>
        <taxon>Bacteria</taxon>
        <taxon>Pseudomonadati</taxon>
        <taxon>Bacteroidota</taxon>
        <taxon>Cytophagia</taxon>
        <taxon>Cytophagales</taxon>
        <taxon>Hymenobacteraceae</taxon>
        <taxon>Hymenobacter</taxon>
    </lineage>
</organism>
<keyword evidence="2" id="KW-1185">Reference proteome</keyword>
<protein>
    <recommendedName>
        <fullName evidence="3">DUF4276 family protein</fullName>
    </recommendedName>
</protein>
<gene>
    <name evidence="1" type="ORF">EWM57_01700</name>
</gene>
<reference evidence="1 2" key="1">
    <citation type="submission" date="2019-02" db="EMBL/GenBank/DDBJ databases">
        <title>Bacterial novel species isolated from soil.</title>
        <authorList>
            <person name="Jung H.-Y."/>
        </authorList>
    </citation>
    <scope>NUCLEOTIDE SEQUENCE [LARGE SCALE GENOMIC DNA]</scope>
    <source>
        <strain evidence="1 2">1-3-3-3</strain>
    </source>
</reference>
<dbReference type="Proteomes" id="UP000294155">
    <property type="component" value="Unassembled WGS sequence"/>
</dbReference>
<dbReference type="EMBL" id="SEWE01000002">
    <property type="protein sequence ID" value="RYU84429.1"/>
    <property type="molecule type" value="Genomic_DNA"/>
</dbReference>
<evidence type="ECO:0008006" key="3">
    <source>
        <dbReference type="Google" id="ProtNLM"/>
    </source>
</evidence>
<dbReference type="OrthoDB" id="961953at2"/>
<sequence length="204" mass="23703">MIEVTYGFFGEDEGQSLFLREYLLKISVLYPVVFIQHPWYSKQFRGVNNKGVDNGFRAAWLAGFGQAQYKLGCLFIGRDLDSSTPTIWAERVKGFQDKISDVHRTDWMTRTIFMLPMQCIEHWLLALQRRRDGRPSNNTRGLEIILNDAVKKELYDEHARRPSNQTKDELVSELSAELDIIWLVDQSPSFSAFHAQVHRYISSL</sequence>
<dbReference type="RefSeq" id="WP_129919389.1">
    <property type="nucleotide sequence ID" value="NZ_SEWE01000002.1"/>
</dbReference>
<comment type="caution">
    <text evidence="1">The sequence shown here is derived from an EMBL/GenBank/DDBJ whole genome shotgun (WGS) entry which is preliminary data.</text>
</comment>
<evidence type="ECO:0000313" key="1">
    <source>
        <dbReference type="EMBL" id="RYU84429.1"/>
    </source>
</evidence>